<dbReference type="InterPro" id="IPR001633">
    <property type="entry name" value="EAL_dom"/>
</dbReference>
<evidence type="ECO:0000313" key="3">
    <source>
        <dbReference type="Proteomes" id="UP001519654"/>
    </source>
</evidence>
<dbReference type="SUPFAM" id="SSF141868">
    <property type="entry name" value="EAL domain-like"/>
    <property type="match status" value="1"/>
</dbReference>
<dbReference type="Proteomes" id="UP001519654">
    <property type="component" value="Unassembled WGS sequence"/>
</dbReference>
<keyword evidence="3" id="KW-1185">Reference proteome</keyword>
<evidence type="ECO:0000313" key="2">
    <source>
        <dbReference type="EMBL" id="MBU2669636.1"/>
    </source>
</evidence>
<sequence>MQVAAEWVQDGETVELLRTYGVDFVQGYWCGRPVPIAAGLAPPTESIEMEIRLPAQRVCGG</sequence>
<dbReference type="InterPro" id="IPR035919">
    <property type="entry name" value="EAL_sf"/>
</dbReference>
<evidence type="ECO:0000259" key="1">
    <source>
        <dbReference type="PROSITE" id="PS50883"/>
    </source>
</evidence>
<name>A0ABS5Z2R7_9ACTN</name>
<organism evidence="2 3">
    <name type="scientific">Paractinoplanes bogorensis</name>
    <dbReference type="NCBI Taxonomy" id="1610840"/>
    <lineage>
        <taxon>Bacteria</taxon>
        <taxon>Bacillati</taxon>
        <taxon>Actinomycetota</taxon>
        <taxon>Actinomycetes</taxon>
        <taxon>Micromonosporales</taxon>
        <taxon>Micromonosporaceae</taxon>
        <taxon>Paractinoplanes</taxon>
    </lineage>
</organism>
<reference evidence="2 3" key="1">
    <citation type="submission" date="2021-06" db="EMBL/GenBank/DDBJ databases">
        <title>Actinoplanes lichenicola sp. nov., and Actinoplanes ovalisporus sp. nov., isolated from lichen in Thailand.</title>
        <authorList>
            <person name="Saeng-In P."/>
            <person name="Kanchanasin P."/>
            <person name="Yuki M."/>
            <person name="Kudo T."/>
            <person name="Ohkuma M."/>
            <person name="Phongsopitanun W."/>
            <person name="Tanasupawat S."/>
        </authorList>
    </citation>
    <scope>NUCLEOTIDE SEQUENCE [LARGE SCALE GENOMIC DNA]</scope>
    <source>
        <strain evidence="2 3">NBRC 110975</strain>
    </source>
</reference>
<dbReference type="Gene3D" id="3.20.20.450">
    <property type="entry name" value="EAL domain"/>
    <property type="match status" value="1"/>
</dbReference>
<dbReference type="PROSITE" id="PS50883">
    <property type="entry name" value="EAL"/>
    <property type="match status" value="1"/>
</dbReference>
<proteinExistence type="predicted"/>
<dbReference type="EMBL" id="JAHKKG010000015">
    <property type="protein sequence ID" value="MBU2669636.1"/>
    <property type="molecule type" value="Genomic_DNA"/>
</dbReference>
<accession>A0ABS5Z2R7</accession>
<comment type="caution">
    <text evidence="2">The sequence shown here is derived from an EMBL/GenBank/DDBJ whole genome shotgun (WGS) entry which is preliminary data.</text>
</comment>
<feature type="domain" description="EAL" evidence="1">
    <location>
        <begin position="1"/>
        <end position="47"/>
    </location>
</feature>
<gene>
    <name evidence="2" type="ORF">KOI35_39610</name>
</gene>
<protein>
    <submittedName>
        <fullName evidence="2">EAL domain-containing protein</fullName>
    </submittedName>
</protein>